<dbReference type="CDD" id="cd02440">
    <property type="entry name" value="AdoMet_MTases"/>
    <property type="match status" value="1"/>
</dbReference>
<dbReference type="PANTHER" id="PTHR43591:SF24">
    <property type="entry name" value="2-METHOXY-6-POLYPRENYL-1,4-BENZOQUINOL METHYLASE, MITOCHONDRIAL"/>
    <property type="match status" value="1"/>
</dbReference>
<proteinExistence type="predicted"/>
<dbReference type="Gene3D" id="3.40.50.150">
    <property type="entry name" value="Vaccinia Virus protein VP39"/>
    <property type="match status" value="1"/>
</dbReference>
<name>A0A7C2V5H2_9AQUI</name>
<accession>A0A7C2V5H2</accession>
<dbReference type="InterPro" id="IPR029063">
    <property type="entry name" value="SAM-dependent_MTases_sf"/>
</dbReference>
<gene>
    <name evidence="1" type="ORF">ENO47_05895</name>
</gene>
<dbReference type="PANTHER" id="PTHR43591">
    <property type="entry name" value="METHYLTRANSFERASE"/>
    <property type="match status" value="1"/>
</dbReference>
<dbReference type="SUPFAM" id="SSF53335">
    <property type="entry name" value="S-adenosyl-L-methionine-dependent methyltransferases"/>
    <property type="match status" value="1"/>
</dbReference>
<dbReference type="GO" id="GO:0032259">
    <property type="term" value="P:methylation"/>
    <property type="evidence" value="ECO:0007669"/>
    <property type="project" value="UniProtKB-KW"/>
</dbReference>
<dbReference type="Pfam" id="PF01209">
    <property type="entry name" value="Ubie_methyltran"/>
    <property type="match status" value="1"/>
</dbReference>
<dbReference type="GO" id="GO:0008168">
    <property type="term" value="F:methyltransferase activity"/>
    <property type="evidence" value="ECO:0007669"/>
    <property type="project" value="UniProtKB-KW"/>
</dbReference>
<organism evidence="1">
    <name type="scientific">Hydrogenobacter sp</name>
    <dbReference type="NCBI Taxonomy" id="2152829"/>
    <lineage>
        <taxon>Bacteria</taxon>
        <taxon>Pseudomonadati</taxon>
        <taxon>Aquificota</taxon>
        <taxon>Aquificia</taxon>
        <taxon>Aquificales</taxon>
        <taxon>Aquificaceae</taxon>
        <taxon>Hydrogenobacter</taxon>
    </lineage>
</organism>
<comment type="caution">
    <text evidence="1">The sequence shown here is derived from an EMBL/GenBank/DDBJ whole genome shotgun (WGS) entry which is preliminary data.</text>
</comment>
<dbReference type="EMBL" id="DSFP01000051">
    <property type="protein sequence ID" value="HEW46182.1"/>
    <property type="molecule type" value="Genomic_DNA"/>
</dbReference>
<evidence type="ECO:0000313" key="1">
    <source>
        <dbReference type="EMBL" id="HEW46182.1"/>
    </source>
</evidence>
<keyword evidence="1" id="KW-0489">Methyltransferase</keyword>
<sequence length="216" mass="24911">MTKKQVQEIFSAVSKKYDFFLNLVTLRKIDQWQRDLLDMLPYEGNRLDVGTGTGEVLLKSQNKGLRVGIDLSLEMLKIARSKCKACKFLVADAENMPFKDRSFSSISLSLVYRHLLNRKAFLKEAKRVLKDNGHMALLDINKFFITPLLIFLMKYPLKPLGLLLFGSDKWAFFIHSLENSLSTEEVKRELEEEGFYVVEVQKRLLGVVYLILAKKA</sequence>
<reference evidence="1" key="1">
    <citation type="journal article" date="2020" name="mSystems">
        <title>Genome- and Community-Level Interaction Insights into Carbon Utilization and Element Cycling Functions of Hydrothermarchaeota in Hydrothermal Sediment.</title>
        <authorList>
            <person name="Zhou Z."/>
            <person name="Liu Y."/>
            <person name="Xu W."/>
            <person name="Pan J."/>
            <person name="Luo Z.H."/>
            <person name="Li M."/>
        </authorList>
    </citation>
    <scope>NUCLEOTIDE SEQUENCE [LARGE SCALE GENOMIC DNA]</scope>
    <source>
        <strain evidence="1">SpSt-132</strain>
    </source>
</reference>
<protein>
    <submittedName>
        <fullName evidence="1">Methyltransferase domain-containing protein</fullName>
    </submittedName>
</protein>
<keyword evidence="1" id="KW-0808">Transferase</keyword>
<dbReference type="AlphaFoldDB" id="A0A7C2V5H2"/>